<dbReference type="GO" id="GO:0000160">
    <property type="term" value="P:phosphorelay signal transduction system"/>
    <property type="evidence" value="ECO:0007669"/>
    <property type="project" value="InterPro"/>
</dbReference>
<keyword evidence="1 5" id="KW-0597">Phosphoprotein</keyword>
<feature type="domain" description="Response regulatory" evidence="7">
    <location>
        <begin position="20"/>
        <end position="137"/>
    </location>
</feature>
<dbReference type="Pfam" id="PF00072">
    <property type="entry name" value="Response_reg"/>
    <property type="match status" value="1"/>
</dbReference>
<gene>
    <name evidence="8" type="ORF">AVDCRST_MAG11-582</name>
</gene>
<dbReference type="InterPro" id="IPR058245">
    <property type="entry name" value="NreC/VraR/RcsB-like_REC"/>
</dbReference>
<evidence type="ECO:0000259" key="6">
    <source>
        <dbReference type="PROSITE" id="PS50043"/>
    </source>
</evidence>
<feature type="non-terminal residue" evidence="8">
    <location>
        <position position="1"/>
    </location>
</feature>
<feature type="domain" description="HTH luxR-type" evidence="6">
    <location>
        <begin position="164"/>
        <end position="229"/>
    </location>
</feature>
<reference evidence="8" key="1">
    <citation type="submission" date="2020-02" db="EMBL/GenBank/DDBJ databases">
        <authorList>
            <person name="Meier V. D."/>
        </authorList>
    </citation>
    <scope>NUCLEOTIDE SEQUENCE</scope>
    <source>
        <strain evidence="8">AVDCRST_MAG11</strain>
    </source>
</reference>
<dbReference type="PROSITE" id="PS00622">
    <property type="entry name" value="HTH_LUXR_1"/>
    <property type="match status" value="1"/>
</dbReference>
<protein>
    <recommendedName>
        <fullName evidence="9">Two-component transcriptional response regulator, LuxR family</fullName>
    </recommendedName>
</protein>
<evidence type="ECO:0000259" key="7">
    <source>
        <dbReference type="PROSITE" id="PS50110"/>
    </source>
</evidence>
<dbReference type="InterPro" id="IPR001789">
    <property type="entry name" value="Sig_transdc_resp-reg_receiver"/>
</dbReference>
<dbReference type="InterPro" id="IPR039420">
    <property type="entry name" value="WalR-like"/>
</dbReference>
<dbReference type="InterPro" id="IPR011006">
    <property type="entry name" value="CheY-like_superfamily"/>
</dbReference>
<dbReference type="SUPFAM" id="SSF46894">
    <property type="entry name" value="C-terminal effector domain of the bipartite response regulators"/>
    <property type="match status" value="1"/>
</dbReference>
<dbReference type="SMART" id="SM00448">
    <property type="entry name" value="REC"/>
    <property type="match status" value="1"/>
</dbReference>
<evidence type="ECO:0000256" key="4">
    <source>
        <dbReference type="ARBA" id="ARBA00023163"/>
    </source>
</evidence>
<evidence type="ECO:0000256" key="2">
    <source>
        <dbReference type="ARBA" id="ARBA00023015"/>
    </source>
</evidence>
<dbReference type="PANTHER" id="PTHR43214">
    <property type="entry name" value="TWO-COMPONENT RESPONSE REGULATOR"/>
    <property type="match status" value="1"/>
</dbReference>
<dbReference type="Gene3D" id="3.40.50.2300">
    <property type="match status" value="1"/>
</dbReference>
<evidence type="ECO:0000256" key="3">
    <source>
        <dbReference type="ARBA" id="ARBA00023125"/>
    </source>
</evidence>
<dbReference type="InterPro" id="IPR000792">
    <property type="entry name" value="Tscrpt_reg_LuxR_C"/>
</dbReference>
<evidence type="ECO:0000256" key="5">
    <source>
        <dbReference type="PROSITE-ProRule" id="PRU00169"/>
    </source>
</evidence>
<evidence type="ECO:0000256" key="1">
    <source>
        <dbReference type="ARBA" id="ARBA00022553"/>
    </source>
</evidence>
<evidence type="ECO:0000313" key="8">
    <source>
        <dbReference type="EMBL" id="CAA9297355.1"/>
    </source>
</evidence>
<organism evidence="8">
    <name type="scientific">uncultured Gemmatimonadaceae bacterium</name>
    <dbReference type="NCBI Taxonomy" id="246130"/>
    <lineage>
        <taxon>Bacteria</taxon>
        <taxon>Pseudomonadati</taxon>
        <taxon>Gemmatimonadota</taxon>
        <taxon>Gemmatimonadia</taxon>
        <taxon>Gemmatimonadales</taxon>
        <taxon>Gemmatimonadaceae</taxon>
        <taxon>environmental samples</taxon>
    </lineage>
</organism>
<dbReference type="PROSITE" id="PS50110">
    <property type="entry name" value="RESPONSE_REGULATORY"/>
    <property type="match status" value="1"/>
</dbReference>
<dbReference type="PRINTS" id="PR00038">
    <property type="entry name" value="HTHLUXR"/>
</dbReference>
<keyword evidence="3" id="KW-0238">DNA-binding</keyword>
<evidence type="ECO:0008006" key="9">
    <source>
        <dbReference type="Google" id="ProtNLM"/>
    </source>
</evidence>
<dbReference type="InterPro" id="IPR016032">
    <property type="entry name" value="Sig_transdc_resp-reg_C-effctor"/>
</dbReference>
<dbReference type="PROSITE" id="PS50043">
    <property type="entry name" value="HTH_LUXR_2"/>
    <property type="match status" value="1"/>
</dbReference>
<keyword evidence="2" id="KW-0805">Transcription regulation</keyword>
<dbReference type="GO" id="GO:0006355">
    <property type="term" value="P:regulation of DNA-templated transcription"/>
    <property type="evidence" value="ECO:0007669"/>
    <property type="project" value="InterPro"/>
</dbReference>
<dbReference type="PANTHER" id="PTHR43214:SF24">
    <property type="entry name" value="TRANSCRIPTIONAL REGULATORY PROTEIN NARL-RELATED"/>
    <property type="match status" value="1"/>
</dbReference>
<proteinExistence type="predicted"/>
<sequence length="236" mass="25102">RAAAGRRGRRLTMAEPAPIRVLLVDDHSVVRMGLAAVLTAERDIEVVGEAGDGLEAIAAVARLRPDVVVMDLSMDGLDGIAATRAIAAGGDGAPRVLVLTMHDEQEYLIPLLDAGASGYIVKSAAGRELLTAIRTVAAGKVYVRPAAAPVLALSFARRAALADSAAAYRSLSEREQDVFRLFAQGYTSAQIGDRLNISPKTVDTYRRRVNEKTGLVDRADYVRLALELGVLAAVRE</sequence>
<name>A0A6J4K7A7_9BACT</name>
<dbReference type="GO" id="GO:0003677">
    <property type="term" value="F:DNA binding"/>
    <property type="evidence" value="ECO:0007669"/>
    <property type="project" value="UniProtKB-KW"/>
</dbReference>
<keyword evidence="4" id="KW-0804">Transcription</keyword>
<feature type="modified residue" description="4-aspartylphosphate" evidence="5">
    <location>
        <position position="71"/>
    </location>
</feature>
<dbReference type="AlphaFoldDB" id="A0A6J4K7A7"/>
<dbReference type="SMART" id="SM00421">
    <property type="entry name" value="HTH_LUXR"/>
    <property type="match status" value="1"/>
</dbReference>
<dbReference type="SUPFAM" id="SSF52172">
    <property type="entry name" value="CheY-like"/>
    <property type="match status" value="1"/>
</dbReference>
<dbReference type="CDD" id="cd17535">
    <property type="entry name" value="REC_NarL-like"/>
    <property type="match status" value="1"/>
</dbReference>
<dbReference type="CDD" id="cd06170">
    <property type="entry name" value="LuxR_C_like"/>
    <property type="match status" value="1"/>
</dbReference>
<accession>A0A6J4K7A7</accession>
<dbReference type="Pfam" id="PF00196">
    <property type="entry name" value="GerE"/>
    <property type="match status" value="1"/>
</dbReference>
<dbReference type="EMBL" id="CADCTU010000125">
    <property type="protein sequence ID" value="CAA9297355.1"/>
    <property type="molecule type" value="Genomic_DNA"/>
</dbReference>